<comment type="caution">
    <text evidence="7">The sequence shown here is derived from an EMBL/GenBank/DDBJ whole genome shotgun (WGS) entry which is preliminary data.</text>
</comment>
<reference evidence="7" key="1">
    <citation type="submission" date="2021-02" db="EMBL/GenBank/DDBJ databases">
        <authorList>
            <person name="Nowell W R."/>
        </authorList>
    </citation>
    <scope>NUCLEOTIDE SEQUENCE</scope>
</reference>
<name>A0A813P9T4_9BILA</name>
<dbReference type="GO" id="GO:0016020">
    <property type="term" value="C:membrane"/>
    <property type="evidence" value="ECO:0007669"/>
    <property type="project" value="UniProtKB-SubCell"/>
</dbReference>
<dbReference type="SUPFAM" id="SSF81321">
    <property type="entry name" value="Family A G protein-coupled receptor-like"/>
    <property type="match status" value="1"/>
</dbReference>
<gene>
    <name evidence="7" type="ORF">IZO911_LOCUS3959</name>
</gene>
<dbReference type="Gene3D" id="1.20.1070.10">
    <property type="entry name" value="Rhodopsin 7-helix transmembrane proteins"/>
    <property type="match status" value="1"/>
</dbReference>
<evidence type="ECO:0000313" key="8">
    <source>
        <dbReference type="Proteomes" id="UP000663860"/>
    </source>
</evidence>
<dbReference type="PANTHER" id="PTHR46641:SF18">
    <property type="entry name" value="G-PROTEIN COUPLED RECEPTORS FAMILY 1 PROFILE DOMAIN-CONTAINING PROTEIN"/>
    <property type="match status" value="1"/>
</dbReference>
<evidence type="ECO:0000313" key="7">
    <source>
        <dbReference type="EMBL" id="CAF0748001.1"/>
    </source>
</evidence>
<sequence>MNVSHDYHQINNLNNGVMVMNKYVLVIFWILGNIGNIFSIFIFTKKSWKKNVCVFYFKVCLVLNICYLNSTILGAITNFGFNIYLQNSSIILCKLLYYTSFLLTTLPPSVLILASIDRLLISSQNIDTRLYSSKRLAYFSISTCTLFWIIFNCHVLIKIDIYEIYPSYFICSFPQSYYDFVTYSLGTINVLFCSLMIILCIFAFKNVQNIQSVHCRKRHEVRSMTKKDFQLLRCLFVQDIIFITFSMLVIIFYIFEAITKDKQWTLLQLTILNFVDRYVTFLFNISYSTNFFVFMIISKAFRHELKHIIYKCFNIDLQPTRDEEHHRHEHIDRNNVGLNVVIVSTIELPK</sequence>
<keyword evidence="2 5" id="KW-0812">Transmembrane</keyword>
<dbReference type="PANTHER" id="PTHR46641">
    <property type="entry name" value="FMRFAMIDE RECEPTOR-RELATED"/>
    <property type="match status" value="1"/>
</dbReference>
<evidence type="ECO:0000256" key="4">
    <source>
        <dbReference type="ARBA" id="ARBA00023136"/>
    </source>
</evidence>
<dbReference type="InterPro" id="IPR017452">
    <property type="entry name" value="GPCR_Rhodpsn_7TM"/>
</dbReference>
<feature type="domain" description="G-protein coupled receptors family 1 profile" evidence="6">
    <location>
        <begin position="35"/>
        <end position="294"/>
    </location>
</feature>
<dbReference type="AlphaFoldDB" id="A0A813P9T4"/>
<feature type="transmembrane region" description="Helical" evidence="5">
    <location>
        <begin position="177"/>
        <end position="204"/>
    </location>
</feature>
<keyword evidence="3 5" id="KW-1133">Transmembrane helix</keyword>
<proteinExistence type="predicted"/>
<protein>
    <recommendedName>
        <fullName evidence="6">G-protein coupled receptors family 1 profile domain-containing protein</fullName>
    </recommendedName>
</protein>
<dbReference type="PROSITE" id="PS50262">
    <property type="entry name" value="G_PROTEIN_RECEP_F1_2"/>
    <property type="match status" value="1"/>
</dbReference>
<feature type="transmembrane region" description="Helical" evidence="5">
    <location>
        <begin position="55"/>
        <end position="76"/>
    </location>
</feature>
<dbReference type="InterPro" id="IPR052954">
    <property type="entry name" value="GPCR-Ligand_Int"/>
</dbReference>
<feature type="transmembrane region" description="Helical" evidence="5">
    <location>
        <begin position="96"/>
        <end position="116"/>
    </location>
</feature>
<organism evidence="7 8">
    <name type="scientific">Adineta steineri</name>
    <dbReference type="NCBI Taxonomy" id="433720"/>
    <lineage>
        <taxon>Eukaryota</taxon>
        <taxon>Metazoa</taxon>
        <taxon>Spiralia</taxon>
        <taxon>Gnathifera</taxon>
        <taxon>Rotifera</taxon>
        <taxon>Eurotatoria</taxon>
        <taxon>Bdelloidea</taxon>
        <taxon>Adinetida</taxon>
        <taxon>Adinetidae</taxon>
        <taxon>Adineta</taxon>
    </lineage>
</organism>
<dbReference type="Proteomes" id="UP000663860">
    <property type="component" value="Unassembled WGS sequence"/>
</dbReference>
<dbReference type="EMBL" id="CAJNOE010000021">
    <property type="protein sequence ID" value="CAF0748001.1"/>
    <property type="molecule type" value="Genomic_DNA"/>
</dbReference>
<feature type="transmembrane region" description="Helical" evidence="5">
    <location>
        <begin position="275"/>
        <end position="297"/>
    </location>
</feature>
<keyword evidence="4 5" id="KW-0472">Membrane</keyword>
<evidence type="ECO:0000256" key="5">
    <source>
        <dbReference type="SAM" id="Phobius"/>
    </source>
</evidence>
<feature type="transmembrane region" description="Helical" evidence="5">
    <location>
        <begin position="23"/>
        <end position="43"/>
    </location>
</feature>
<evidence type="ECO:0000256" key="3">
    <source>
        <dbReference type="ARBA" id="ARBA00022989"/>
    </source>
</evidence>
<comment type="subcellular location">
    <subcellularLocation>
        <location evidence="1">Membrane</location>
    </subcellularLocation>
</comment>
<accession>A0A813P9T4</accession>
<evidence type="ECO:0000259" key="6">
    <source>
        <dbReference type="PROSITE" id="PS50262"/>
    </source>
</evidence>
<evidence type="ECO:0000256" key="2">
    <source>
        <dbReference type="ARBA" id="ARBA00022692"/>
    </source>
</evidence>
<evidence type="ECO:0000256" key="1">
    <source>
        <dbReference type="ARBA" id="ARBA00004370"/>
    </source>
</evidence>
<feature type="transmembrane region" description="Helical" evidence="5">
    <location>
        <begin position="231"/>
        <end position="255"/>
    </location>
</feature>
<feature type="transmembrane region" description="Helical" evidence="5">
    <location>
        <begin position="136"/>
        <end position="157"/>
    </location>
</feature>